<dbReference type="GO" id="GO:0003735">
    <property type="term" value="F:structural constituent of ribosome"/>
    <property type="evidence" value="ECO:0007669"/>
    <property type="project" value="UniProtKB-UniRule"/>
</dbReference>
<keyword evidence="3 7" id="KW-0694">RNA-binding</keyword>
<dbReference type="AlphaFoldDB" id="A0A328PPY4"/>
<sequence length="224" mass="25069">MSYPIDEKPVGFYYEYKKFSKFTGPKPTGTDDQGKKKDDKKYNTFANEFEEKLIKVKRVSKTTRGGRQSRVWVLVAAGNKRGKVGFAIGKSREYSVAFNKAAKKAIKTAVQVPMNSKGTIYHEFLGKHNASKVLLKPAKEGTGIIAGGSIKKLLLLAGYKDLYSKNLGANNPINMLRATFNALLSQRSPRMVAKLRDKTFEQLFRLPPKTLEELTEGEDEILAQ</sequence>
<dbReference type="NCBIfam" id="TIGR01021">
    <property type="entry name" value="rpsE_bact"/>
    <property type="match status" value="1"/>
</dbReference>
<dbReference type="HAMAP" id="MF_01307_B">
    <property type="entry name" value="Ribosomal_uS5_B"/>
    <property type="match status" value="1"/>
</dbReference>
<dbReference type="PROSITE" id="PS50881">
    <property type="entry name" value="S5_DSRBD"/>
    <property type="match status" value="1"/>
</dbReference>
<keyword evidence="4 7" id="KW-0689">Ribosomal protein</keyword>
<gene>
    <name evidence="7 11" type="primary">rpsE</name>
    <name evidence="11" type="ORF">DNK47_01910</name>
</gene>
<protein>
    <recommendedName>
        <fullName evidence="6 7">Small ribosomal subunit protein uS5</fullName>
    </recommendedName>
</protein>
<comment type="similarity">
    <text evidence="1 7 8">Belongs to the universal ribosomal protein uS5 family.</text>
</comment>
<dbReference type="InterPro" id="IPR005712">
    <property type="entry name" value="Ribosomal_uS5_bac-type"/>
</dbReference>
<dbReference type="PROSITE" id="PS00585">
    <property type="entry name" value="RIBOSOMAL_S5"/>
    <property type="match status" value="1"/>
</dbReference>
<dbReference type="SUPFAM" id="SSF54768">
    <property type="entry name" value="dsRNA-binding domain-like"/>
    <property type="match status" value="1"/>
</dbReference>
<evidence type="ECO:0000256" key="4">
    <source>
        <dbReference type="ARBA" id="ARBA00022980"/>
    </source>
</evidence>
<evidence type="ECO:0000256" key="1">
    <source>
        <dbReference type="ARBA" id="ARBA00008945"/>
    </source>
</evidence>
<dbReference type="GO" id="GO:0015935">
    <property type="term" value="C:small ribosomal subunit"/>
    <property type="evidence" value="ECO:0007669"/>
    <property type="project" value="InterPro"/>
</dbReference>
<evidence type="ECO:0000256" key="5">
    <source>
        <dbReference type="ARBA" id="ARBA00023274"/>
    </source>
</evidence>
<dbReference type="InterPro" id="IPR005324">
    <property type="entry name" value="Ribosomal_uS5_C"/>
</dbReference>
<evidence type="ECO:0000256" key="7">
    <source>
        <dbReference type="HAMAP-Rule" id="MF_01307"/>
    </source>
</evidence>
<dbReference type="Proteomes" id="UP000249762">
    <property type="component" value="Unassembled WGS sequence"/>
</dbReference>
<dbReference type="FunFam" id="3.30.230.10:FF:000002">
    <property type="entry name" value="30S ribosomal protein S5"/>
    <property type="match status" value="1"/>
</dbReference>
<dbReference type="Pfam" id="PF00333">
    <property type="entry name" value="Ribosomal_S5"/>
    <property type="match status" value="1"/>
</dbReference>
<dbReference type="Gene3D" id="3.30.230.10">
    <property type="match status" value="1"/>
</dbReference>
<comment type="function">
    <text evidence="7">Located at the back of the 30S subunit body where it stabilizes the conformation of the head with respect to the body.</text>
</comment>
<dbReference type="FunFam" id="3.30.160.20:FF:000022">
    <property type="entry name" value="28S ribosomal protein S5, mitochondrial"/>
    <property type="match status" value="1"/>
</dbReference>
<evidence type="ECO:0000259" key="10">
    <source>
        <dbReference type="PROSITE" id="PS50881"/>
    </source>
</evidence>
<evidence type="ECO:0000256" key="3">
    <source>
        <dbReference type="ARBA" id="ARBA00022884"/>
    </source>
</evidence>
<comment type="domain">
    <text evidence="7">The N-terminal domain interacts with the head of the 30S subunit; the C-terminal domain interacts with the body and contacts protein S4. The interaction surface between S4 and S5 is involved in control of translational fidelity.</text>
</comment>
<accession>A0A328PPY4</accession>
<keyword evidence="2 7" id="KW-0699">rRNA-binding</keyword>
<evidence type="ECO:0000256" key="9">
    <source>
        <dbReference type="SAM" id="MobiDB-lite"/>
    </source>
</evidence>
<comment type="subunit">
    <text evidence="7">Part of the 30S ribosomal subunit. Contacts proteins S4 and S8.</text>
</comment>
<dbReference type="EMBL" id="QKVO01000006">
    <property type="protein sequence ID" value="RAO95018.1"/>
    <property type="molecule type" value="Genomic_DNA"/>
</dbReference>
<organism evidence="11 12">
    <name type="scientific">Mycoplasma wenyonii</name>
    <dbReference type="NCBI Taxonomy" id="65123"/>
    <lineage>
        <taxon>Bacteria</taxon>
        <taxon>Bacillati</taxon>
        <taxon>Mycoplasmatota</taxon>
        <taxon>Mollicutes</taxon>
        <taxon>Mycoplasmataceae</taxon>
        <taxon>Mycoplasma</taxon>
    </lineage>
</organism>
<dbReference type="InterPro" id="IPR013810">
    <property type="entry name" value="Ribosomal_uS5_N"/>
</dbReference>
<dbReference type="Gene3D" id="3.30.160.20">
    <property type="match status" value="1"/>
</dbReference>
<evidence type="ECO:0000256" key="6">
    <source>
        <dbReference type="ARBA" id="ARBA00035255"/>
    </source>
</evidence>
<keyword evidence="12" id="KW-1185">Reference proteome</keyword>
<dbReference type="InterPro" id="IPR020568">
    <property type="entry name" value="Ribosomal_Su5_D2-typ_SF"/>
</dbReference>
<dbReference type="OrthoDB" id="9809045at2"/>
<proteinExistence type="inferred from homology"/>
<dbReference type="InterPro" id="IPR018192">
    <property type="entry name" value="Ribosomal_uS5_N_CS"/>
</dbReference>
<feature type="region of interest" description="Disordered" evidence="9">
    <location>
        <begin position="20"/>
        <end position="39"/>
    </location>
</feature>
<comment type="caution">
    <text evidence="11">The sequence shown here is derived from an EMBL/GenBank/DDBJ whole genome shotgun (WGS) entry which is preliminary data.</text>
</comment>
<dbReference type="InterPro" id="IPR000851">
    <property type="entry name" value="Ribosomal_uS5"/>
</dbReference>
<dbReference type="InterPro" id="IPR014721">
    <property type="entry name" value="Ribsml_uS5_D2-typ_fold_subgr"/>
</dbReference>
<name>A0A328PPY4_9MOLU</name>
<keyword evidence="5 7" id="KW-0687">Ribonucleoprotein</keyword>
<dbReference type="Pfam" id="PF03719">
    <property type="entry name" value="Ribosomal_S5_C"/>
    <property type="match status" value="1"/>
</dbReference>
<evidence type="ECO:0000256" key="2">
    <source>
        <dbReference type="ARBA" id="ARBA00022730"/>
    </source>
</evidence>
<dbReference type="RefSeq" id="WP_112665443.1">
    <property type="nucleotide sequence ID" value="NZ_QKVO01000006.1"/>
</dbReference>
<dbReference type="PANTHER" id="PTHR48277">
    <property type="entry name" value="MITOCHONDRIAL RIBOSOMAL PROTEIN S5"/>
    <property type="match status" value="1"/>
</dbReference>
<evidence type="ECO:0000313" key="12">
    <source>
        <dbReference type="Proteomes" id="UP000249762"/>
    </source>
</evidence>
<feature type="domain" description="S5 DRBM" evidence="10">
    <location>
        <begin position="49"/>
        <end position="112"/>
    </location>
</feature>
<evidence type="ECO:0000313" key="11">
    <source>
        <dbReference type="EMBL" id="RAO95018.1"/>
    </source>
</evidence>
<evidence type="ECO:0000256" key="8">
    <source>
        <dbReference type="RuleBase" id="RU003823"/>
    </source>
</evidence>
<dbReference type="SUPFAM" id="SSF54211">
    <property type="entry name" value="Ribosomal protein S5 domain 2-like"/>
    <property type="match status" value="1"/>
</dbReference>
<dbReference type="GO" id="GO:0019843">
    <property type="term" value="F:rRNA binding"/>
    <property type="evidence" value="ECO:0007669"/>
    <property type="project" value="UniProtKB-UniRule"/>
</dbReference>
<comment type="function">
    <text evidence="7">With S4 and S12 plays an important role in translational accuracy.</text>
</comment>
<dbReference type="GO" id="GO:0006412">
    <property type="term" value="P:translation"/>
    <property type="evidence" value="ECO:0007669"/>
    <property type="project" value="UniProtKB-UniRule"/>
</dbReference>
<dbReference type="PANTHER" id="PTHR48277:SF1">
    <property type="entry name" value="MITOCHONDRIAL RIBOSOMAL PROTEIN S5"/>
    <property type="match status" value="1"/>
</dbReference>
<reference evidence="12" key="1">
    <citation type="submission" date="2018-06" db="EMBL/GenBank/DDBJ databases">
        <authorList>
            <person name="Martinez Ocampo F."/>
            <person name="Quiroz Castaneda R.E."/>
            <person name="Rojas Lopez X."/>
        </authorList>
    </citation>
    <scope>NUCLEOTIDE SEQUENCE [LARGE SCALE GENOMIC DNA]</scope>
    <source>
        <strain evidence="12">INIFAP02</strain>
    </source>
</reference>